<evidence type="ECO:0000313" key="3">
    <source>
        <dbReference type="Proteomes" id="UP000054018"/>
    </source>
</evidence>
<dbReference type="EMBL" id="KN833686">
    <property type="protein sequence ID" value="KIK30711.1"/>
    <property type="molecule type" value="Genomic_DNA"/>
</dbReference>
<proteinExistence type="predicted"/>
<feature type="region of interest" description="Disordered" evidence="1">
    <location>
        <begin position="62"/>
        <end position="99"/>
    </location>
</feature>
<sequence length="322" mass="34971">MSNSEFVHSPPSYESSLRNDQKISQSLQQDELKKAPVTDDEHADWKQTKEYLPFHHTASAEVPVLPLRIQKRSPAPTYGGTRGPRPLPPCPTDAKVPSIHGKEIPNLKTIMDSKMRGECTEEYLPPAPPPFALVGPSLDGPPYEGVGAAPLTTSSLSDPFRPSFHSSYRRQGSHSSQLPYPIMEHCNEPPSRRSGYSALQGAAGDANSQGRSQGARLPFDPSVAYTHDHLYGDAGGSRTVDAVSLYSHAVSSHVQHTPANSATRYPLMSANRSSLRPFSPNSDSSAHSTGSMSRQSSPALSTSPSISWHPLSYPPPRFSPRR</sequence>
<keyword evidence="3" id="KW-1185">Reference proteome</keyword>
<dbReference type="AlphaFoldDB" id="A0A0C9ZMP5"/>
<reference evidence="3" key="2">
    <citation type="submission" date="2015-01" db="EMBL/GenBank/DDBJ databases">
        <title>Evolutionary Origins and Diversification of the Mycorrhizal Mutualists.</title>
        <authorList>
            <consortium name="DOE Joint Genome Institute"/>
            <consortium name="Mycorrhizal Genomics Consortium"/>
            <person name="Kohler A."/>
            <person name="Kuo A."/>
            <person name="Nagy L.G."/>
            <person name="Floudas D."/>
            <person name="Copeland A."/>
            <person name="Barry K.W."/>
            <person name="Cichocki N."/>
            <person name="Veneault-Fourrey C."/>
            <person name="LaButti K."/>
            <person name="Lindquist E.A."/>
            <person name="Lipzen A."/>
            <person name="Lundell T."/>
            <person name="Morin E."/>
            <person name="Murat C."/>
            <person name="Riley R."/>
            <person name="Ohm R."/>
            <person name="Sun H."/>
            <person name="Tunlid A."/>
            <person name="Henrissat B."/>
            <person name="Grigoriev I.V."/>
            <person name="Hibbett D.S."/>
            <person name="Martin F."/>
        </authorList>
    </citation>
    <scope>NUCLEOTIDE SEQUENCE [LARGE SCALE GENOMIC DNA]</scope>
    <source>
        <strain evidence="3">441</strain>
    </source>
</reference>
<name>A0A0C9ZMP5_9AGAM</name>
<protein>
    <submittedName>
        <fullName evidence="2">Uncharacterized protein</fullName>
    </submittedName>
</protein>
<gene>
    <name evidence="2" type="ORF">PISMIDRAFT_308263</name>
</gene>
<reference evidence="2 3" key="1">
    <citation type="submission" date="2014-04" db="EMBL/GenBank/DDBJ databases">
        <authorList>
            <consortium name="DOE Joint Genome Institute"/>
            <person name="Kuo A."/>
            <person name="Kohler A."/>
            <person name="Costa M.D."/>
            <person name="Nagy L.G."/>
            <person name="Floudas D."/>
            <person name="Copeland A."/>
            <person name="Barry K.W."/>
            <person name="Cichocki N."/>
            <person name="Veneault-Fourrey C."/>
            <person name="LaButti K."/>
            <person name="Lindquist E.A."/>
            <person name="Lipzen A."/>
            <person name="Lundell T."/>
            <person name="Morin E."/>
            <person name="Murat C."/>
            <person name="Sun H."/>
            <person name="Tunlid A."/>
            <person name="Henrissat B."/>
            <person name="Grigoriev I.V."/>
            <person name="Hibbett D.S."/>
            <person name="Martin F."/>
            <person name="Nordberg H.P."/>
            <person name="Cantor M.N."/>
            <person name="Hua S.X."/>
        </authorList>
    </citation>
    <scope>NUCLEOTIDE SEQUENCE [LARGE SCALE GENOMIC DNA]</scope>
    <source>
        <strain evidence="2 3">441</strain>
    </source>
</reference>
<feature type="region of interest" description="Disordered" evidence="1">
    <location>
        <begin position="272"/>
        <end position="322"/>
    </location>
</feature>
<accession>A0A0C9ZMP5</accession>
<dbReference type="Proteomes" id="UP000054018">
    <property type="component" value="Unassembled WGS sequence"/>
</dbReference>
<feature type="compositionally biased region" description="Polar residues" evidence="1">
    <location>
        <begin position="1"/>
        <end position="29"/>
    </location>
</feature>
<dbReference type="HOGENOM" id="CLU_074409_0_0_1"/>
<feature type="region of interest" description="Disordered" evidence="1">
    <location>
        <begin position="163"/>
        <end position="220"/>
    </location>
</feature>
<feature type="compositionally biased region" description="Polar residues" evidence="1">
    <location>
        <begin position="272"/>
        <end position="292"/>
    </location>
</feature>
<feature type="compositionally biased region" description="Basic and acidic residues" evidence="1">
    <location>
        <begin position="30"/>
        <end position="44"/>
    </location>
</feature>
<dbReference type="OrthoDB" id="2797886at2759"/>
<evidence type="ECO:0000313" key="2">
    <source>
        <dbReference type="EMBL" id="KIK30711.1"/>
    </source>
</evidence>
<feature type="compositionally biased region" description="Low complexity" evidence="1">
    <location>
        <begin position="293"/>
        <end position="307"/>
    </location>
</feature>
<feature type="region of interest" description="Disordered" evidence="1">
    <location>
        <begin position="1"/>
        <end position="44"/>
    </location>
</feature>
<feature type="compositionally biased region" description="Pro residues" evidence="1">
    <location>
        <begin position="312"/>
        <end position="322"/>
    </location>
</feature>
<evidence type="ECO:0000256" key="1">
    <source>
        <dbReference type="SAM" id="MobiDB-lite"/>
    </source>
</evidence>
<organism evidence="2 3">
    <name type="scientific">Pisolithus microcarpus 441</name>
    <dbReference type="NCBI Taxonomy" id="765257"/>
    <lineage>
        <taxon>Eukaryota</taxon>
        <taxon>Fungi</taxon>
        <taxon>Dikarya</taxon>
        <taxon>Basidiomycota</taxon>
        <taxon>Agaricomycotina</taxon>
        <taxon>Agaricomycetes</taxon>
        <taxon>Agaricomycetidae</taxon>
        <taxon>Boletales</taxon>
        <taxon>Sclerodermatineae</taxon>
        <taxon>Pisolithaceae</taxon>
        <taxon>Pisolithus</taxon>
    </lineage>
</organism>